<proteinExistence type="predicted"/>
<dbReference type="EMBL" id="CP022163">
    <property type="protein sequence ID" value="ATB29996.1"/>
    <property type="molecule type" value="Genomic_DNA"/>
</dbReference>
<dbReference type="OrthoDB" id="9833862at2"/>
<evidence type="ECO:0000313" key="1">
    <source>
        <dbReference type="EMBL" id="ATB29996.1"/>
    </source>
</evidence>
<gene>
    <name evidence="1" type="ORF">MEBOL_003451</name>
</gene>
<dbReference type="AlphaFoldDB" id="A0A250IGC8"/>
<name>A0A250IGC8_9BACT</name>
<reference evidence="1 2" key="1">
    <citation type="submission" date="2017-06" db="EMBL/GenBank/DDBJ databases">
        <authorList>
            <person name="Kim H.J."/>
            <person name="Triplett B.A."/>
        </authorList>
    </citation>
    <scope>NUCLEOTIDE SEQUENCE [LARGE SCALE GENOMIC DNA]</scope>
    <source>
        <strain evidence="1 2">DSM 14713</strain>
    </source>
</reference>
<dbReference type="KEGG" id="mbd:MEBOL_003451"/>
<sequence length="400" mass="44474">MSDSQAKRLIFTPDLMLLVKRNQQYSGPLLHRLALIDGTEGEALRDQIECAAAAVPGDKHQRVLGPIRGKKSSDDQVMDALGTLLLAKTLADLDWEVEYEPEEAGGTPDLRIRKGNAVYLVEVRRAAGPLRDVMSKDISRLRDALSGLKTRTPIGIRRARINGQSSLKPFLKHLQALLAVPRPDEIQVFDQDGVYVQFHVHKALETEVSALAGWMGAPMHGQNLDAVRAAIHEKLGKYKVPLIVALDLRNLPESFHAMEDIVLGQTIVKVPIRTDGGDFDDTVQVVRANDSIFAETGSNGERARTRLQALLPFQLRSLDSKLYTVQVRVFANPVLDPFLQLHEFDPIPRFIVTEETAEGRVMNYMVGNTRVSDTSELADCATFRNGLVVNHLHVRLPLHE</sequence>
<dbReference type="RefSeq" id="WP_095978497.1">
    <property type="nucleotide sequence ID" value="NZ_CP022163.1"/>
</dbReference>
<evidence type="ECO:0000313" key="2">
    <source>
        <dbReference type="Proteomes" id="UP000217289"/>
    </source>
</evidence>
<protein>
    <submittedName>
        <fullName evidence="1">Uncharacterized protein</fullName>
    </submittedName>
</protein>
<keyword evidence="2" id="KW-1185">Reference proteome</keyword>
<accession>A0A250IGC8</accession>
<organism evidence="1 2">
    <name type="scientific">Melittangium boletus DSM 14713</name>
    <dbReference type="NCBI Taxonomy" id="1294270"/>
    <lineage>
        <taxon>Bacteria</taxon>
        <taxon>Pseudomonadati</taxon>
        <taxon>Myxococcota</taxon>
        <taxon>Myxococcia</taxon>
        <taxon>Myxococcales</taxon>
        <taxon>Cystobacterineae</taxon>
        <taxon>Archangiaceae</taxon>
        <taxon>Melittangium</taxon>
    </lineage>
</organism>
<dbReference type="Proteomes" id="UP000217289">
    <property type="component" value="Chromosome"/>
</dbReference>